<dbReference type="Gene3D" id="3.30.70.270">
    <property type="match status" value="1"/>
</dbReference>
<keyword evidence="7" id="KW-1185">Reference proteome</keyword>
<accession>A0A1N7J9H8</accession>
<dbReference type="SMART" id="SM00052">
    <property type="entry name" value="EAL"/>
    <property type="match status" value="1"/>
</dbReference>
<organism evidence="6 7">
    <name type="scientific">Salimicrobium flavidum</name>
    <dbReference type="NCBI Taxonomy" id="570947"/>
    <lineage>
        <taxon>Bacteria</taxon>
        <taxon>Bacillati</taxon>
        <taxon>Bacillota</taxon>
        <taxon>Bacilli</taxon>
        <taxon>Bacillales</taxon>
        <taxon>Bacillaceae</taxon>
        <taxon>Salimicrobium</taxon>
    </lineage>
</organism>
<feature type="transmembrane region" description="Helical" evidence="1">
    <location>
        <begin position="12"/>
        <end position="37"/>
    </location>
</feature>
<feature type="domain" description="EAL" evidence="4">
    <location>
        <begin position="356"/>
        <end position="609"/>
    </location>
</feature>
<dbReference type="InterPro" id="IPR000160">
    <property type="entry name" value="GGDEF_dom"/>
</dbReference>
<dbReference type="PANTHER" id="PTHR44757:SF2">
    <property type="entry name" value="BIOFILM ARCHITECTURE MAINTENANCE PROTEIN MBAA"/>
    <property type="match status" value="1"/>
</dbReference>
<dbReference type="SMART" id="SM00086">
    <property type="entry name" value="PAC"/>
    <property type="match status" value="1"/>
</dbReference>
<evidence type="ECO:0000259" key="2">
    <source>
        <dbReference type="PROSITE" id="PS50112"/>
    </source>
</evidence>
<keyword evidence="1" id="KW-0812">Transmembrane</keyword>
<feature type="domain" description="GGDEF" evidence="5">
    <location>
        <begin position="213"/>
        <end position="347"/>
    </location>
</feature>
<dbReference type="PANTHER" id="PTHR44757">
    <property type="entry name" value="DIGUANYLATE CYCLASE DGCP"/>
    <property type="match status" value="1"/>
</dbReference>
<dbReference type="InterPro" id="IPR001633">
    <property type="entry name" value="EAL_dom"/>
</dbReference>
<dbReference type="CDD" id="cd01949">
    <property type="entry name" value="GGDEF"/>
    <property type="match status" value="1"/>
</dbReference>
<dbReference type="Gene3D" id="3.30.450.20">
    <property type="entry name" value="PAS domain"/>
    <property type="match status" value="1"/>
</dbReference>
<dbReference type="Pfam" id="PF00989">
    <property type="entry name" value="PAS"/>
    <property type="match status" value="1"/>
</dbReference>
<dbReference type="InterPro" id="IPR043128">
    <property type="entry name" value="Rev_trsase/Diguanyl_cyclase"/>
</dbReference>
<dbReference type="InterPro" id="IPR035965">
    <property type="entry name" value="PAS-like_dom_sf"/>
</dbReference>
<evidence type="ECO:0000313" key="6">
    <source>
        <dbReference type="EMBL" id="SIS46009.1"/>
    </source>
</evidence>
<proteinExistence type="predicted"/>
<dbReference type="Pfam" id="PF00563">
    <property type="entry name" value="EAL"/>
    <property type="match status" value="1"/>
</dbReference>
<dbReference type="InterPro" id="IPR000014">
    <property type="entry name" value="PAS"/>
</dbReference>
<dbReference type="FunFam" id="3.20.20.450:FF:000001">
    <property type="entry name" value="Cyclic di-GMP phosphodiesterase yahA"/>
    <property type="match status" value="1"/>
</dbReference>
<dbReference type="InterPro" id="IPR000700">
    <property type="entry name" value="PAS-assoc_C"/>
</dbReference>
<dbReference type="SUPFAM" id="SSF55785">
    <property type="entry name" value="PYP-like sensor domain (PAS domain)"/>
    <property type="match status" value="1"/>
</dbReference>
<reference evidence="7" key="1">
    <citation type="submission" date="2017-01" db="EMBL/GenBank/DDBJ databases">
        <authorList>
            <person name="Varghese N."/>
            <person name="Submissions S."/>
        </authorList>
    </citation>
    <scope>NUCLEOTIDE SEQUENCE [LARGE SCALE GENOMIC DNA]</scope>
    <source>
        <strain evidence="7">DSM 23127</strain>
    </source>
</reference>
<dbReference type="NCBIfam" id="TIGR00229">
    <property type="entry name" value="sensory_box"/>
    <property type="match status" value="1"/>
</dbReference>
<keyword evidence="1" id="KW-0472">Membrane</keyword>
<sequence>MSFLFISASTVVLLPLSIRILLMATVILAFLLSLIVIKRVKRQRSKAENRSRFTDKLNTTIVRSANDAIITFDEQKTILSWNRSAETIFGYQRDEMIGELLSTVMPGGALATLTEEKEPRGQEENHKNVEETVKLEGLRKTGDLFPLELSFSVVQNEGERYFIGIARDISERKAYREKIKQLVYRDELTSLPNRRMLEEKLEQDLKLAKETNYHLGVTFIDMDRFKQINHVYGHKAGDELLIAMASRLEKRLPEEGFLARQSGDEFIIVYYPVLKQEQLQLADSIIGAFHLPFELEEAGTDVYMSPSIGMSLYPEDGATPEELIKNADVAMYEAKKNGGGQTVFFIEDLKEALTEKARLERDLRRALENDELFLHFQPQVSVTGGGITGFEALVRWKHPDYGVIPPNTFIPIAEETGLIISMGEEILRKACQQFTDWKDEGYRPGCLSVNISTVQFRHPQFMDMIKQTLATHSVAPSELILEMTESVVQEVEEAFPVLQQLHQLGVRVALDDFGKGYSSLNYLKSLPLDILKIDKSFIQAIHLGTREKAIIETVMNLGTKLEMQIIAEGVERPEQLEYLIQSPSLTYQGFYFSAPLPPEKVPTILTDPI</sequence>
<dbReference type="Gene3D" id="3.20.20.450">
    <property type="entry name" value="EAL domain"/>
    <property type="match status" value="1"/>
</dbReference>
<dbReference type="STRING" id="570947.SAMN05421687_104220"/>
<dbReference type="SMART" id="SM00267">
    <property type="entry name" value="GGDEF"/>
    <property type="match status" value="1"/>
</dbReference>
<dbReference type="InterPro" id="IPR052155">
    <property type="entry name" value="Biofilm_reg_signaling"/>
</dbReference>
<dbReference type="OrthoDB" id="9759607at2"/>
<protein>
    <submittedName>
        <fullName evidence="6">PAS domain S-box-containing protein/diguanylate cyclase (GGDEF) domain-containing protein</fullName>
    </submittedName>
</protein>
<keyword evidence="1" id="KW-1133">Transmembrane helix</keyword>
<evidence type="ECO:0000259" key="5">
    <source>
        <dbReference type="PROSITE" id="PS50887"/>
    </source>
</evidence>
<dbReference type="SUPFAM" id="SSF55073">
    <property type="entry name" value="Nucleotide cyclase"/>
    <property type="match status" value="1"/>
</dbReference>
<dbReference type="PROSITE" id="PS50113">
    <property type="entry name" value="PAC"/>
    <property type="match status" value="1"/>
</dbReference>
<dbReference type="SUPFAM" id="SSF141868">
    <property type="entry name" value="EAL domain-like"/>
    <property type="match status" value="1"/>
</dbReference>
<dbReference type="Proteomes" id="UP000187608">
    <property type="component" value="Unassembled WGS sequence"/>
</dbReference>
<evidence type="ECO:0000259" key="4">
    <source>
        <dbReference type="PROSITE" id="PS50883"/>
    </source>
</evidence>
<dbReference type="NCBIfam" id="TIGR00254">
    <property type="entry name" value="GGDEF"/>
    <property type="match status" value="1"/>
</dbReference>
<dbReference type="InterPro" id="IPR035919">
    <property type="entry name" value="EAL_sf"/>
</dbReference>
<dbReference type="GO" id="GO:0006355">
    <property type="term" value="P:regulation of DNA-templated transcription"/>
    <property type="evidence" value="ECO:0007669"/>
    <property type="project" value="InterPro"/>
</dbReference>
<dbReference type="AlphaFoldDB" id="A0A1N7J9H8"/>
<dbReference type="RefSeq" id="WP_076558427.1">
    <property type="nucleotide sequence ID" value="NZ_FTOC01000004.1"/>
</dbReference>
<dbReference type="EMBL" id="FTOC01000004">
    <property type="protein sequence ID" value="SIS46009.1"/>
    <property type="molecule type" value="Genomic_DNA"/>
</dbReference>
<feature type="domain" description="PAS" evidence="2">
    <location>
        <begin position="54"/>
        <end position="136"/>
    </location>
</feature>
<evidence type="ECO:0000313" key="7">
    <source>
        <dbReference type="Proteomes" id="UP000187608"/>
    </source>
</evidence>
<dbReference type="InterPro" id="IPR001610">
    <property type="entry name" value="PAC"/>
</dbReference>
<dbReference type="Pfam" id="PF00990">
    <property type="entry name" value="GGDEF"/>
    <property type="match status" value="1"/>
</dbReference>
<name>A0A1N7J9H8_9BACI</name>
<dbReference type="PROSITE" id="PS50112">
    <property type="entry name" value="PAS"/>
    <property type="match status" value="1"/>
</dbReference>
<dbReference type="PROSITE" id="PS50887">
    <property type="entry name" value="GGDEF"/>
    <property type="match status" value="1"/>
</dbReference>
<gene>
    <name evidence="6" type="ORF">SAMN05421687_104220</name>
</gene>
<dbReference type="SMART" id="SM00091">
    <property type="entry name" value="PAS"/>
    <property type="match status" value="1"/>
</dbReference>
<dbReference type="CDD" id="cd01948">
    <property type="entry name" value="EAL"/>
    <property type="match status" value="1"/>
</dbReference>
<evidence type="ECO:0000256" key="1">
    <source>
        <dbReference type="SAM" id="Phobius"/>
    </source>
</evidence>
<dbReference type="CDD" id="cd00130">
    <property type="entry name" value="PAS"/>
    <property type="match status" value="1"/>
</dbReference>
<feature type="domain" description="PAC" evidence="3">
    <location>
        <begin position="131"/>
        <end position="181"/>
    </location>
</feature>
<dbReference type="InterPro" id="IPR013767">
    <property type="entry name" value="PAS_fold"/>
</dbReference>
<dbReference type="InterPro" id="IPR029787">
    <property type="entry name" value="Nucleotide_cyclase"/>
</dbReference>
<dbReference type="PROSITE" id="PS50883">
    <property type="entry name" value="EAL"/>
    <property type="match status" value="1"/>
</dbReference>
<evidence type="ECO:0000259" key="3">
    <source>
        <dbReference type="PROSITE" id="PS50113"/>
    </source>
</evidence>